<evidence type="ECO:0000256" key="3">
    <source>
        <dbReference type="ARBA" id="ARBA00022692"/>
    </source>
</evidence>
<accession>A0ABT2PKT5</accession>
<dbReference type="Proteomes" id="UP001525968">
    <property type="component" value="Unassembled WGS sequence"/>
</dbReference>
<keyword evidence="3 6" id="KW-0812">Transmembrane</keyword>
<evidence type="ECO:0000256" key="5">
    <source>
        <dbReference type="ARBA" id="ARBA00023136"/>
    </source>
</evidence>
<gene>
    <name evidence="7" type="ORF">N0K08_10635</name>
</gene>
<comment type="caution">
    <text evidence="7">The sequence shown here is derived from an EMBL/GenBank/DDBJ whole genome shotgun (WGS) entry which is preliminary data.</text>
</comment>
<name>A0ABT2PKT5_9BURK</name>
<evidence type="ECO:0000256" key="2">
    <source>
        <dbReference type="ARBA" id="ARBA00010265"/>
    </source>
</evidence>
<dbReference type="InterPro" id="IPR042217">
    <property type="entry name" value="T4SS_VirB10/TrbI"/>
</dbReference>
<comment type="similarity">
    <text evidence="2">Belongs to the TrbI/VirB10 family.</text>
</comment>
<dbReference type="RefSeq" id="WP_261500266.1">
    <property type="nucleotide sequence ID" value="NZ_JAODYH010000004.1"/>
</dbReference>
<keyword evidence="5 6" id="KW-0472">Membrane</keyword>
<protein>
    <submittedName>
        <fullName evidence="7">TrbI/VirB10 family protein</fullName>
    </submittedName>
</protein>
<evidence type="ECO:0000256" key="4">
    <source>
        <dbReference type="ARBA" id="ARBA00022989"/>
    </source>
</evidence>
<sequence>MGHLDPLSPNASPAGITKNAGVRRVNNLPIYLVVGTLAVFLLIMVLVAADRAAQQNRAPGAQGEQAASSSVFAKELAGLQKDGIIQAEKSAPLPVLQPIDIARPENLDAPPRPPASATLDERGNIDEAQRVRMAKLQQLEEAIKAKTGVRITAPRSAGSAPTADSGAPASREEALARLAAARQQIDAQTRGDPTAAYQARLQQLRGASGMGAGTAVGLPAAAAKDYAQFQRPGTADRWQLDAQPEAPRSPYTLRAGFVLPAVLISGINSDLPGQIMAQVSQDVFDTGTGKWKLIPQGARLVGQYASDVAYGQARVLVAWQRIVFPDGKALDIGSMPGADSAGYSGFQDRTNNRYLRLFGSALLMSGVTAGIALSQRQPSPFANAPTASSALSEALGQQLGQVTAQLIAKNMGIAPTLEIRPGYRFNVIVTKDLAFSGPYQAFDD</sequence>
<feature type="transmembrane region" description="Helical" evidence="6">
    <location>
        <begin position="28"/>
        <end position="49"/>
    </location>
</feature>
<evidence type="ECO:0000256" key="6">
    <source>
        <dbReference type="SAM" id="Phobius"/>
    </source>
</evidence>
<evidence type="ECO:0000313" key="7">
    <source>
        <dbReference type="EMBL" id="MCT9811090.1"/>
    </source>
</evidence>
<dbReference type="Gene3D" id="2.40.128.260">
    <property type="entry name" value="Type IV secretion system, VirB10/TraB/TrbI"/>
    <property type="match status" value="1"/>
</dbReference>
<evidence type="ECO:0000313" key="8">
    <source>
        <dbReference type="Proteomes" id="UP001525968"/>
    </source>
</evidence>
<dbReference type="CDD" id="cd16429">
    <property type="entry name" value="VirB10"/>
    <property type="match status" value="1"/>
</dbReference>
<organism evidence="7 8">
    <name type="scientific">Acidovorax bellezanensis</name>
    <dbReference type="NCBI Taxonomy" id="2976702"/>
    <lineage>
        <taxon>Bacteria</taxon>
        <taxon>Pseudomonadati</taxon>
        <taxon>Pseudomonadota</taxon>
        <taxon>Betaproteobacteria</taxon>
        <taxon>Burkholderiales</taxon>
        <taxon>Comamonadaceae</taxon>
        <taxon>Acidovorax</taxon>
    </lineage>
</organism>
<keyword evidence="4 6" id="KW-1133">Transmembrane helix</keyword>
<dbReference type="EMBL" id="JAODYH010000004">
    <property type="protein sequence ID" value="MCT9811090.1"/>
    <property type="molecule type" value="Genomic_DNA"/>
</dbReference>
<dbReference type="Pfam" id="PF03743">
    <property type="entry name" value="TrbI"/>
    <property type="match status" value="1"/>
</dbReference>
<evidence type="ECO:0000256" key="1">
    <source>
        <dbReference type="ARBA" id="ARBA00004167"/>
    </source>
</evidence>
<dbReference type="InterPro" id="IPR005498">
    <property type="entry name" value="T4SS_VirB10/TraB/TrbI"/>
</dbReference>
<reference evidence="7 8" key="1">
    <citation type="submission" date="2022-09" db="EMBL/GenBank/DDBJ databases">
        <title>Draft genome of isolate Be4.</title>
        <authorList>
            <person name="Sanchez-Castro I."/>
            <person name="Martinez-Rodriguez P."/>
            <person name="Descostes M."/>
            <person name="Merroun M."/>
        </authorList>
    </citation>
    <scope>NUCLEOTIDE SEQUENCE [LARGE SCALE GENOMIC DNA]</scope>
    <source>
        <strain evidence="7 8">Be4</strain>
    </source>
</reference>
<keyword evidence="8" id="KW-1185">Reference proteome</keyword>
<comment type="subcellular location">
    <subcellularLocation>
        <location evidence="1">Membrane</location>
        <topology evidence="1">Single-pass membrane protein</topology>
    </subcellularLocation>
</comment>
<proteinExistence type="inferred from homology"/>